<dbReference type="Pfam" id="PF00313">
    <property type="entry name" value="CSD"/>
    <property type="match status" value="1"/>
</dbReference>
<keyword evidence="3" id="KW-0805">Transcription regulation</keyword>
<organism evidence="9 10">
    <name type="scientific">Bradyrhizobium diversitatis</name>
    <dbReference type="NCBI Taxonomy" id="2755406"/>
    <lineage>
        <taxon>Bacteria</taxon>
        <taxon>Pseudomonadati</taxon>
        <taxon>Pseudomonadota</taxon>
        <taxon>Alphaproteobacteria</taxon>
        <taxon>Hyphomicrobiales</taxon>
        <taxon>Nitrobacteraceae</taxon>
        <taxon>Bradyrhizobium</taxon>
    </lineage>
</organism>
<accession>A0ABS0NYQ4</accession>
<dbReference type="CDD" id="cd04458">
    <property type="entry name" value="CSP_CDS"/>
    <property type="match status" value="1"/>
</dbReference>
<dbReference type="InterPro" id="IPR002059">
    <property type="entry name" value="CSP_DNA-bd"/>
</dbReference>
<reference evidence="9 10" key="1">
    <citation type="submission" date="2020-07" db="EMBL/GenBank/DDBJ databases">
        <title>Bradyrhizobium diversity isolated from nodules of indigenous legumes of Western Australia.</title>
        <authorList>
            <person name="Klepa M.S."/>
        </authorList>
    </citation>
    <scope>NUCLEOTIDE SEQUENCE [LARGE SCALE GENOMIC DNA]</scope>
    <source>
        <strain evidence="9 10">CNPSo 4019</strain>
    </source>
</reference>
<dbReference type="PRINTS" id="PR00050">
    <property type="entry name" value="COLDSHOCK"/>
</dbReference>
<evidence type="ECO:0000259" key="8">
    <source>
        <dbReference type="PROSITE" id="PS51857"/>
    </source>
</evidence>
<dbReference type="RefSeq" id="WP_197965542.1">
    <property type="nucleotide sequence ID" value="NZ_JACEGD010000006.1"/>
</dbReference>
<evidence type="ECO:0000256" key="5">
    <source>
        <dbReference type="ARBA" id="ARBA00023159"/>
    </source>
</evidence>
<evidence type="ECO:0000256" key="4">
    <source>
        <dbReference type="ARBA" id="ARBA00023125"/>
    </source>
</evidence>
<dbReference type="SUPFAM" id="SSF50249">
    <property type="entry name" value="Nucleic acid-binding proteins"/>
    <property type="match status" value="1"/>
</dbReference>
<gene>
    <name evidence="9" type="ORF">H1B27_07505</name>
</gene>
<evidence type="ECO:0000256" key="6">
    <source>
        <dbReference type="ARBA" id="ARBA00023163"/>
    </source>
</evidence>
<evidence type="ECO:0000313" key="9">
    <source>
        <dbReference type="EMBL" id="MBH5386133.1"/>
    </source>
</evidence>
<dbReference type="InterPro" id="IPR012340">
    <property type="entry name" value="NA-bd_OB-fold"/>
</dbReference>
<dbReference type="EMBL" id="JACEGD010000006">
    <property type="protein sequence ID" value="MBH5386133.1"/>
    <property type="molecule type" value="Genomic_DNA"/>
</dbReference>
<name>A0ABS0NYQ4_9BRAD</name>
<keyword evidence="10" id="KW-1185">Reference proteome</keyword>
<keyword evidence="4" id="KW-0238">DNA-binding</keyword>
<dbReference type="Proteomes" id="UP001194539">
    <property type="component" value="Unassembled WGS sequence"/>
</dbReference>
<dbReference type="PROSITE" id="PS00352">
    <property type="entry name" value="CSD_1"/>
    <property type="match status" value="1"/>
</dbReference>
<comment type="subcellular location">
    <subcellularLocation>
        <location evidence="1 7">Cytoplasm</location>
    </subcellularLocation>
</comment>
<evidence type="ECO:0000256" key="1">
    <source>
        <dbReference type="ARBA" id="ARBA00004496"/>
    </source>
</evidence>
<comment type="caution">
    <text evidence="9">The sequence shown here is derived from an EMBL/GenBank/DDBJ whole genome shotgun (WGS) entry which is preliminary data.</text>
</comment>
<keyword evidence="5" id="KW-0010">Activator</keyword>
<dbReference type="SMART" id="SM00357">
    <property type="entry name" value="CSP"/>
    <property type="match status" value="1"/>
</dbReference>
<proteinExistence type="predicted"/>
<evidence type="ECO:0000256" key="7">
    <source>
        <dbReference type="RuleBase" id="RU000408"/>
    </source>
</evidence>
<keyword evidence="6" id="KW-0804">Transcription</keyword>
<dbReference type="PANTHER" id="PTHR46565">
    <property type="entry name" value="COLD SHOCK DOMAIN PROTEIN 2"/>
    <property type="match status" value="1"/>
</dbReference>
<dbReference type="PROSITE" id="PS51857">
    <property type="entry name" value="CSD_2"/>
    <property type="match status" value="1"/>
</dbReference>
<dbReference type="Gene3D" id="2.40.50.140">
    <property type="entry name" value="Nucleic acid-binding proteins"/>
    <property type="match status" value="1"/>
</dbReference>
<dbReference type="PIRSF" id="PIRSF002599">
    <property type="entry name" value="Cold_shock_A"/>
    <property type="match status" value="1"/>
</dbReference>
<dbReference type="InterPro" id="IPR011129">
    <property type="entry name" value="CSD"/>
</dbReference>
<keyword evidence="2" id="KW-0963">Cytoplasm</keyword>
<dbReference type="PANTHER" id="PTHR46565:SF20">
    <property type="entry name" value="COLD SHOCK DOMAIN-CONTAINING PROTEIN 4"/>
    <property type="match status" value="1"/>
</dbReference>
<evidence type="ECO:0000313" key="10">
    <source>
        <dbReference type="Proteomes" id="UP001194539"/>
    </source>
</evidence>
<sequence length="75" mass="8143">MANGFVVWFNKFKGYGFIRPDGGGKDIFVHMSAVEDAGLPTLIEGQRVSYELVSIADRVTASRLRVGAHEAKSDG</sequence>
<evidence type="ECO:0000256" key="3">
    <source>
        <dbReference type="ARBA" id="ARBA00023015"/>
    </source>
</evidence>
<evidence type="ECO:0000256" key="2">
    <source>
        <dbReference type="ARBA" id="ARBA00022490"/>
    </source>
</evidence>
<feature type="domain" description="CSD" evidence="8">
    <location>
        <begin position="1"/>
        <end position="61"/>
    </location>
</feature>
<dbReference type="InterPro" id="IPR012156">
    <property type="entry name" value="Cold_shock_CspA"/>
</dbReference>
<protein>
    <submittedName>
        <fullName evidence="9">Cold-shock protein</fullName>
    </submittedName>
</protein>
<dbReference type="InterPro" id="IPR019844">
    <property type="entry name" value="CSD_CS"/>
</dbReference>